<organism evidence="7 8">
    <name type="scientific">Haemaphysalis longicornis</name>
    <name type="common">Bush tick</name>
    <dbReference type="NCBI Taxonomy" id="44386"/>
    <lineage>
        <taxon>Eukaryota</taxon>
        <taxon>Metazoa</taxon>
        <taxon>Ecdysozoa</taxon>
        <taxon>Arthropoda</taxon>
        <taxon>Chelicerata</taxon>
        <taxon>Arachnida</taxon>
        <taxon>Acari</taxon>
        <taxon>Parasitiformes</taxon>
        <taxon>Ixodida</taxon>
        <taxon>Ixodoidea</taxon>
        <taxon>Ixodidae</taxon>
        <taxon>Haemaphysalinae</taxon>
        <taxon>Haemaphysalis</taxon>
    </lineage>
</organism>
<evidence type="ECO:0000256" key="5">
    <source>
        <dbReference type="RuleBase" id="RU361235"/>
    </source>
</evidence>
<evidence type="ECO:0000313" key="8">
    <source>
        <dbReference type="Proteomes" id="UP000821853"/>
    </source>
</evidence>
<evidence type="ECO:0000256" key="2">
    <source>
        <dbReference type="ARBA" id="ARBA00022487"/>
    </source>
</evidence>
<evidence type="ECO:0000256" key="3">
    <source>
        <dbReference type="ARBA" id="ARBA00022801"/>
    </source>
</evidence>
<gene>
    <name evidence="7" type="ORF">HPB48_021992</name>
</gene>
<dbReference type="GO" id="GO:0003990">
    <property type="term" value="F:acetylcholinesterase activity"/>
    <property type="evidence" value="ECO:0007669"/>
    <property type="project" value="TreeGrafter"/>
</dbReference>
<proteinExistence type="inferred from homology"/>
<name>A0A9J6G7B3_HAELO</name>
<sequence length="216" mass="23243">MNYRVASLGFLSFGNEVVPGNAGLYDQLLALKWVKENIAAFGGDINRITLFGESAGAVSVGFHLFSPLSQGLFTRAILQSGYITAPWGFHDNATARRSAMALAKTFNCSEALNNDTLQCLLEKNASDIVQNETWWGGVVDFPFVPVQDGKLIPNSTEVMSSDANFTSNTTVLLGSNANEGSYFLEYFLGLPANSTPPNVTAVNFTAVIRALNPVYG</sequence>
<feature type="domain" description="Carboxylesterase type B" evidence="6">
    <location>
        <begin position="1"/>
        <end position="189"/>
    </location>
</feature>
<keyword evidence="4" id="KW-0325">Glycoprotein</keyword>
<keyword evidence="3 5" id="KW-0378">Hydrolase</keyword>
<reference evidence="7 8" key="1">
    <citation type="journal article" date="2020" name="Cell">
        <title>Large-Scale Comparative Analyses of Tick Genomes Elucidate Their Genetic Diversity and Vector Capacities.</title>
        <authorList>
            <consortium name="Tick Genome and Microbiome Consortium (TIGMIC)"/>
            <person name="Jia N."/>
            <person name="Wang J."/>
            <person name="Shi W."/>
            <person name="Du L."/>
            <person name="Sun Y."/>
            <person name="Zhan W."/>
            <person name="Jiang J.F."/>
            <person name="Wang Q."/>
            <person name="Zhang B."/>
            <person name="Ji P."/>
            <person name="Bell-Sakyi L."/>
            <person name="Cui X.M."/>
            <person name="Yuan T.T."/>
            <person name="Jiang B.G."/>
            <person name="Yang W.F."/>
            <person name="Lam T.T."/>
            <person name="Chang Q.C."/>
            <person name="Ding S.J."/>
            <person name="Wang X.J."/>
            <person name="Zhu J.G."/>
            <person name="Ruan X.D."/>
            <person name="Zhao L."/>
            <person name="Wei J.T."/>
            <person name="Ye R.Z."/>
            <person name="Que T.C."/>
            <person name="Du C.H."/>
            <person name="Zhou Y.H."/>
            <person name="Cheng J.X."/>
            <person name="Dai P.F."/>
            <person name="Guo W.B."/>
            <person name="Han X.H."/>
            <person name="Huang E.J."/>
            <person name="Li L.F."/>
            <person name="Wei W."/>
            <person name="Gao Y.C."/>
            <person name="Liu J.Z."/>
            <person name="Shao H.Z."/>
            <person name="Wang X."/>
            <person name="Wang C.C."/>
            <person name="Yang T.C."/>
            <person name="Huo Q.B."/>
            <person name="Li W."/>
            <person name="Chen H.Y."/>
            <person name="Chen S.E."/>
            <person name="Zhou L.G."/>
            <person name="Ni X.B."/>
            <person name="Tian J.H."/>
            <person name="Sheng Y."/>
            <person name="Liu T."/>
            <person name="Pan Y.S."/>
            <person name="Xia L.Y."/>
            <person name="Li J."/>
            <person name="Zhao F."/>
            <person name="Cao W.C."/>
        </authorList>
    </citation>
    <scope>NUCLEOTIDE SEQUENCE [LARGE SCALE GENOMIC DNA]</scope>
    <source>
        <strain evidence="7">HaeL-2018</strain>
    </source>
</reference>
<dbReference type="GO" id="GO:0006581">
    <property type="term" value="P:acetylcholine catabolic process"/>
    <property type="evidence" value="ECO:0007669"/>
    <property type="project" value="TreeGrafter"/>
</dbReference>
<dbReference type="PROSITE" id="PS00122">
    <property type="entry name" value="CARBOXYLESTERASE_B_1"/>
    <property type="match status" value="1"/>
</dbReference>
<keyword evidence="8" id="KW-1185">Reference proteome</keyword>
<protein>
    <recommendedName>
        <fullName evidence="5">Carboxylic ester hydrolase</fullName>
        <ecNumber evidence="5">3.1.1.-</ecNumber>
    </recommendedName>
</protein>
<evidence type="ECO:0000259" key="6">
    <source>
        <dbReference type="Pfam" id="PF00135"/>
    </source>
</evidence>
<evidence type="ECO:0000313" key="7">
    <source>
        <dbReference type="EMBL" id="KAH9371330.1"/>
    </source>
</evidence>
<dbReference type="EMBL" id="JABSTR010000005">
    <property type="protein sequence ID" value="KAH9371330.1"/>
    <property type="molecule type" value="Genomic_DNA"/>
</dbReference>
<evidence type="ECO:0000256" key="1">
    <source>
        <dbReference type="ARBA" id="ARBA00005964"/>
    </source>
</evidence>
<dbReference type="SUPFAM" id="SSF53474">
    <property type="entry name" value="alpha/beta-Hydrolases"/>
    <property type="match status" value="1"/>
</dbReference>
<dbReference type="PANTHER" id="PTHR43918">
    <property type="entry name" value="ACETYLCHOLINESTERASE"/>
    <property type="match status" value="1"/>
</dbReference>
<dbReference type="GO" id="GO:0019695">
    <property type="term" value="P:choline metabolic process"/>
    <property type="evidence" value="ECO:0007669"/>
    <property type="project" value="TreeGrafter"/>
</dbReference>
<dbReference type="GO" id="GO:0005886">
    <property type="term" value="C:plasma membrane"/>
    <property type="evidence" value="ECO:0007669"/>
    <property type="project" value="TreeGrafter"/>
</dbReference>
<dbReference type="VEuPathDB" id="VectorBase:HLOH_064968"/>
<keyword evidence="2" id="KW-0719">Serine esterase</keyword>
<dbReference type="InterPro" id="IPR002018">
    <property type="entry name" value="CarbesteraseB"/>
</dbReference>
<dbReference type="InterPro" id="IPR029058">
    <property type="entry name" value="AB_hydrolase_fold"/>
</dbReference>
<dbReference type="InterPro" id="IPR050654">
    <property type="entry name" value="AChE-related_enzymes"/>
</dbReference>
<accession>A0A9J6G7B3</accession>
<dbReference type="GO" id="GO:0005615">
    <property type="term" value="C:extracellular space"/>
    <property type="evidence" value="ECO:0007669"/>
    <property type="project" value="TreeGrafter"/>
</dbReference>
<dbReference type="PANTHER" id="PTHR43918:SF4">
    <property type="entry name" value="CARBOXYLIC ESTER HYDROLASE"/>
    <property type="match status" value="1"/>
</dbReference>
<dbReference type="EC" id="3.1.1.-" evidence="5"/>
<comment type="caution">
    <text evidence="7">The sequence shown here is derived from an EMBL/GenBank/DDBJ whole genome shotgun (WGS) entry which is preliminary data.</text>
</comment>
<comment type="similarity">
    <text evidence="1 5">Belongs to the type-B carboxylesterase/lipase family.</text>
</comment>
<evidence type="ECO:0000256" key="4">
    <source>
        <dbReference type="ARBA" id="ARBA00023180"/>
    </source>
</evidence>
<dbReference type="OrthoDB" id="9000293at2759"/>
<dbReference type="AlphaFoldDB" id="A0A9J6G7B3"/>
<dbReference type="InterPro" id="IPR019826">
    <property type="entry name" value="Carboxylesterase_B_AS"/>
</dbReference>
<dbReference type="Pfam" id="PF00135">
    <property type="entry name" value="COesterase"/>
    <property type="match status" value="1"/>
</dbReference>
<dbReference type="Gene3D" id="3.40.50.1820">
    <property type="entry name" value="alpha/beta hydrolase"/>
    <property type="match status" value="1"/>
</dbReference>
<dbReference type="OMA" id="IVMTINY"/>
<dbReference type="Proteomes" id="UP000821853">
    <property type="component" value="Chromosome 3"/>
</dbReference>